<dbReference type="Gene3D" id="3.30.70.330">
    <property type="match status" value="1"/>
</dbReference>
<dbReference type="InterPro" id="IPR000243">
    <property type="entry name" value="Pept_T1A_subB"/>
</dbReference>
<dbReference type="Pfam" id="PF12353">
    <property type="entry name" value="eIF3g"/>
    <property type="match status" value="1"/>
</dbReference>
<dbReference type="InterPro" id="IPR017334">
    <property type="entry name" value="eIF3_g"/>
</dbReference>
<evidence type="ECO:0000256" key="4">
    <source>
        <dbReference type="ARBA" id="ARBA00022540"/>
    </source>
</evidence>
<dbReference type="InterPro" id="IPR000504">
    <property type="entry name" value="RRM_dom"/>
</dbReference>
<evidence type="ECO:0000256" key="2">
    <source>
        <dbReference type="ARBA" id="ARBA00004123"/>
    </source>
</evidence>
<dbReference type="InterPro" id="IPR024675">
    <property type="entry name" value="eIF3g_N"/>
</dbReference>
<dbReference type="Pfam" id="PF00076">
    <property type="entry name" value="RRM_1"/>
    <property type="match status" value="1"/>
</dbReference>
<evidence type="ECO:0000256" key="14">
    <source>
        <dbReference type="PROSITE-ProRule" id="PRU00176"/>
    </source>
</evidence>
<keyword evidence="8 14" id="KW-0694">RNA-binding</keyword>
<keyword evidence="5" id="KW-0645">Protease</keyword>
<evidence type="ECO:0000256" key="7">
    <source>
        <dbReference type="ARBA" id="ARBA00022801"/>
    </source>
</evidence>
<dbReference type="PRINTS" id="PR00141">
    <property type="entry name" value="PROTEASOME"/>
</dbReference>
<evidence type="ECO:0000313" key="17">
    <source>
        <dbReference type="EMBL" id="UYV65587.1"/>
    </source>
</evidence>
<keyword evidence="3 13" id="KW-0963">Cytoplasm</keyword>
<dbReference type="Proteomes" id="UP001235939">
    <property type="component" value="Chromosome 03"/>
</dbReference>
<comment type="similarity">
    <text evidence="13">Belongs to the eIF-3 subunit G family.</text>
</comment>
<evidence type="ECO:0000256" key="15">
    <source>
        <dbReference type="SAM" id="MobiDB-lite"/>
    </source>
</evidence>
<keyword evidence="9 13" id="KW-0648">Protein biosynthesis</keyword>
<dbReference type="InterPro" id="IPR035979">
    <property type="entry name" value="RBD_domain_sf"/>
</dbReference>
<comment type="function">
    <text evidence="13">RNA-binding component of the eukaryotic translation initiation factor 3 (eIF-3) complex, which is involved in protein synthesis of a specialized repertoire of mRNAs and, together with other initiation factors, stimulates binding of mRNA and methionyl-tRNAi to the 40S ribosome. The eIF-3 complex specifically targets and initiates translation of a subset of mRNAs involved in cell proliferation. This subunit can bind 18S rRNA.</text>
</comment>
<comment type="subunit">
    <text evidence="12">The 26S proteasome consists of a 20S proteasome core and two 19S regulatory subunits. The 20S proteasome core is composed of 28 subunits that are arranged in four stacked rings, resulting in a barrel-shaped structure. The two end rings are each formed by seven alpha subunits, and the two central rings are each formed by seven beta subunits. The catalytic chamber with the active sites is on the inside of the barrel.</text>
</comment>
<gene>
    <name evidence="17" type="ORF">LAZ67_3004784</name>
</gene>
<keyword evidence="6" id="KW-0888">Threonine protease</keyword>
<evidence type="ECO:0000256" key="12">
    <source>
        <dbReference type="ARBA" id="ARBA00026071"/>
    </source>
</evidence>
<dbReference type="CDD" id="cd03761">
    <property type="entry name" value="proteasome_beta_type_5"/>
    <property type="match status" value="1"/>
</dbReference>
<evidence type="ECO:0000256" key="8">
    <source>
        <dbReference type="ARBA" id="ARBA00022884"/>
    </source>
</evidence>
<dbReference type="InterPro" id="IPR029055">
    <property type="entry name" value="Ntn_hydrolases_N"/>
</dbReference>
<dbReference type="SUPFAM" id="SSF54928">
    <property type="entry name" value="RNA-binding domain, RBD"/>
    <property type="match status" value="1"/>
</dbReference>
<organism evidence="17 18">
    <name type="scientific">Cordylochernes scorpioides</name>
    <dbReference type="NCBI Taxonomy" id="51811"/>
    <lineage>
        <taxon>Eukaryota</taxon>
        <taxon>Metazoa</taxon>
        <taxon>Ecdysozoa</taxon>
        <taxon>Arthropoda</taxon>
        <taxon>Chelicerata</taxon>
        <taxon>Arachnida</taxon>
        <taxon>Pseudoscorpiones</taxon>
        <taxon>Cheliferoidea</taxon>
        <taxon>Chernetidae</taxon>
        <taxon>Cordylochernes</taxon>
    </lineage>
</organism>
<dbReference type="InterPro" id="IPR012677">
    <property type="entry name" value="Nucleotide-bd_a/b_plait_sf"/>
</dbReference>
<evidence type="ECO:0000256" key="1">
    <source>
        <dbReference type="ARBA" id="ARBA00001198"/>
    </source>
</evidence>
<protein>
    <recommendedName>
        <fullName evidence="13">Eukaryotic translation initiation factor 3 subunit G</fullName>
        <shortName evidence="13">eIF3g</shortName>
    </recommendedName>
    <alternativeName>
        <fullName evidence="13">Eukaryotic translation initiation factor 3 RNA-binding subunit</fullName>
        <shortName evidence="13">eIF-3 RNA-binding subunit</shortName>
    </alternativeName>
    <alternativeName>
        <fullName evidence="13">Eukaryotic translation initiation factor 3 subunit 4</fullName>
    </alternativeName>
</protein>
<accession>A0ABY6KAS8</accession>
<keyword evidence="4 13" id="KW-0396">Initiation factor</keyword>
<feature type="region of interest" description="Disordered" evidence="15">
    <location>
        <begin position="388"/>
        <end position="418"/>
    </location>
</feature>
<evidence type="ECO:0000256" key="3">
    <source>
        <dbReference type="ARBA" id="ARBA00022490"/>
    </source>
</evidence>
<dbReference type="InterPro" id="IPR023333">
    <property type="entry name" value="Proteasome_suB-type"/>
</dbReference>
<comment type="subcellular location">
    <subcellularLocation>
        <location evidence="13">Cytoplasm</location>
    </subcellularLocation>
    <subcellularLocation>
        <location evidence="2">Nucleus</location>
    </subcellularLocation>
</comment>
<evidence type="ECO:0000256" key="13">
    <source>
        <dbReference type="HAMAP-Rule" id="MF_03006"/>
    </source>
</evidence>
<keyword evidence="10" id="KW-0647">Proteasome</keyword>
<evidence type="ECO:0000256" key="5">
    <source>
        <dbReference type="ARBA" id="ARBA00022670"/>
    </source>
</evidence>
<dbReference type="CDD" id="cd12933">
    <property type="entry name" value="eIF3G"/>
    <property type="match status" value="1"/>
</dbReference>
<comment type="catalytic activity">
    <reaction evidence="1">
        <text>Cleavage of peptide bonds with very broad specificity.</text>
        <dbReference type="EC" id="3.4.25.1"/>
    </reaction>
</comment>
<dbReference type="InterPro" id="IPR001353">
    <property type="entry name" value="Proteasome_sua/b"/>
</dbReference>
<keyword evidence="18" id="KW-1185">Reference proteome</keyword>
<dbReference type="PANTHER" id="PTHR32194:SF3">
    <property type="entry name" value="PROTEASOME SUBUNIT BETA"/>
    <property type="match status" value="1"/>
</dbReference>
<dbReference type="PROSITE" id="PS50102">
    <property type="entry name" value="RRM"/>
    <property type="match status" value="1"/>
</dbReference>
<evidence type="ECO:0000256" key="9">
    <source>
        <dbReference type="ARBA" id="ARBA00022917"/>
    </source>
</evidence>
<sequence>MALEAYLGLDFNKFENKRNENLGIFDEYDTLFTVDSRATGGSYIGSQSVKKIIEINDYLLGTMAGGAADCTYWERVLAQRCRIYELRNKERISVAAASKLLANIMFSYKGMGLSMGVMIAGWDKKGPGLYYVDNDGTRIPGDKFSVGSGSTYAYGVMDSGYHYDMPDEEAYELGRRAIYHATHRDAMSGGIVRVYHMKETGWERISEQDCTELHYKYEAERNSLTCESVTDLPPTGIEIKGNTKIVTEFKYNDEGKKIKVVRHYRIEKRKVSKAVAERKLWKKYGQARNDPPGPNPSNTIGGEEIFMQFLTNKEEDNKAEESGLAKLKGRGLVLCRICKEDHWTTQCPYKDKFSDLAELRPEVKTKKLDWLWMSATPSHNSQVEEKIKAGKYVPPSMRDGASRRGGESMTSSRTRDETATIRVTNLSEDVQDSDLQELFRPFGQISRIYLAKDKVTAQSKVSLSPIELTRFSLRWETKELNTEKDISSLIVQLKVADDLHHLLYNFFHKGIES</sequence>
<dbReference type="EMBL" id="CP092865">
    <property type="protein sequence ID" value="UYV65587.1"/>
    <property type="molecule type" value="Genomic_DNA"/>
</dbReference>
<dbReference type="Gene3D" id="3.60.20.10">
    <property type="entry name" value="Glutamine Phosphoribosylpyrophosphate, subunit 1, domain 1"/>
    <property type="match status" value="1"/>
</dbReference>
<feature type="domain" description="RRM" evidence="16">
    <location>
        <begin position="419"/>
        <end position="498"/>
    </location>
</feature>
<proteinExistence type="inferred from homology"/>
<dbReference type="PROSITE" id="PS51476">
    <property type="entry name" value="PROTEASOME_BETA_2"/>
    <property type="match status" value="1"/>
</dbReference>
<reference evidence="17 18" key="1">
    <citation type="submission" date="2022-01" db="EMBL/GenBank/DDBJ databases">
        <title>A chromosomal length assembly of Cordylochernes scorpioides.</title>
        <authorList>
            <person name="Zeh D."/>
            <person name="Zeh J."/>
        </authorList>
    </citation>
    <scope>NUCLEOTIDE SEQUENCE [LARGE SCALE GENOMIC DNA]</scope>
    <source>
        <strain evidence="17">IN4F17</strain>
        <tissue evidence="17">Whole Body</tissue>
    </source>
</reference>
<keyword evidence="11" id="KW-0865">Zymogen</keyword>
<evidence type="ECO:0000256" key="11">
    <source>
        <dbReference type="ARBA" id="ARBA00023145"/>
    </source>
</evidence>
<evidence type="ECO:0000313" key="18">
    <source>
        <dbReference type="Proteomes" id="UP001235939"/>
    </source>
</evidence>
<dbReference type="PANTHER" id="PTHR32194">
    <property type="entry name" value="METALLOPROTEASE TLDD"/>
    <property type="match status" value="1"/>
</dbReference>
<dbReference type="Pfam" id="PF00227">
    <property type="entry name" value="Proteasome"/>
    <property type="match status" value="1"/>
</dbReference>
<keyword evidence="7" id="KW-0378">Hydrolase</keyword>
<evidence type="ECO:0000259" key="16">
    <source>
        <dbReference type="PROSITE" id="PS50102"/>
    </source>
</evidence>
<name>A0ABY6KAS8_9ARAC</name>
<dbReference type="SUPFAM" id="SSF56235">
    <property type="entry name" value="N-terminal nucleophile aminohydrolases (Ntn hydrolases)"/>
    <property type="match status" value="1"/>
</dbReference>
<evidence type="ECO:0000256" key="10">
    <source>
        <dbReference type="ARBA" id="ARBA00022942"/>
    </source>
</evidence>
<comment type="subunit">
    <text evidence="13">Component of the eukaryotic translation initiation factor 3 (eIF-3) complex.</text>
</comment>
<dbReference type="HAMAP" id="MF_03006">
    <property type="entry name" value="eIF3g"/>
    <property type="match status" value="1"/>
</dbReference>
<evidence type="ECO:0000256" key="6">
    <source>
        <dbReference type="ARBA" id="ARBA00022698"/>
    </source>
</evidence>